<evidence type="ECO:0000313" key="6">
    <source>
        <dbReference type="Proteomes" id="UP000463975"/>
    </source>
</evidence>
<protein>
    <submittedName>
        <fullName evidence="5">Uncharacterized protein</fullName>
    </submittedName>
</protein>
<evidence type="ECO:0000256" key="4">
    <source>
        <dbReference type="SAM" id="Coils"/>
    </source>
</evidence>
<dbReference type="SMART" id="SM00028">
    <property type="entry name" value="TPR"/>
    <property type="match status" value="3"/>
</dbReference>
<dbReference type="EMBL" id="CP047652">
    <property type="protein sequence ID" value="QHI95842.1"/>
    <property type="molecule type" value="Genomic_DNA"/>
</dbReference>
<dbReference type="Gene3D" id="3.40.50.2000">
    <property type="entry name" value="Glycogen Phosphorylase B"/>
    <property type="match status" value="2"/>
</dbReference>
<dbReference type="RefSeq" id="WP_160618917.1">
    <property type="nucleotide sequence ID" value="NZ_CP047652.1"/>
</dbReference>
<accession>A0A6P1NJI7</accession>
<evidence type="ECO:0000256" key="3">
    <source>
        <dbReference type="PROSITE-ProRule" id="PRU00339"/>
    </source>
</evidence>
<keyword evidence="4" id="KW-0175">Coiled coil</keyword>
<reference evidence="5 6" key="1">
    <citation type="submission" date="2020-01" db="EMBL/GenBank/DDBJ databases">
        <title>Genome sequencing of strain KACC 21507.</title>
        <authorList>
            <person name="Heo J."/>
            <person name="Kim S.-J."/>
            <person name="Kim J.-S."/>
            <person name="Hong S.-B."/>
            <person name="Kwon S.-W."/>
        </authorList>
    </citation>
    <scope>NUCLEOTIDE SEQUENCE [LARGE SCALE GENOMIC DNA]</scope>
    <source>
        <strain evidence="5 6">KACC 21507</strain>
    </source>
</reference>
<feature type="coiled-coil region" evidence="4">
    <location>
        <begin position="123"/>
        <end position="174"/>
    </location>
</feature>
<feature type="repeat" description="TPR" evidence="3">
    <location>
        <begin position="100"/>
        <end position="133"/>
    </location>
</feature>
<dbReference type="SUPFAM" id="SSF48452">
    <property type="entry name" value="TPR-like"/>
    <property type="match status" value="1"/>
</dbReference>
<keyword evidence="1" id="KW-0328">Glycosyltransferase</keyword>
<dbReference type="AlphaFoldDB" id="A0A6P1NJI7"/>
<dbReference type="Gene3D" id="1.25.40.10">
    <property type="entry name" value="Tetratricopeptide repeat domain"/>
    <property type="match status" value="1"/>
</dbReference>
<evidence type="ECO:0000256" key="1">
    <source>
        <dbReference type="ARBA" id="ARBA00022676"/>
    </source>
</evidence>
<dbReference type="GO" id="GO:0005829">
    <property type="term" value="C:cytosol"/>
    <property type="evidence" value="ECO:0007669"/>
    <property type="project" value="TreeGrafter"/>
</dbReference>
<dbReference type="Proteomes" id="UP000463975">
    <property type="component" value="Chromosome"/>
</dbReference>
<proteinExistence type="predicted"/>
<dbReference type="CDD" id="cd03789">
    <property type="entry name" value="GT9_LPS_heptosyltransferase"/>
    <property type="match status" value="1"/>
</dbReference>
<dbReference type="InterPro" id="IPR011990">
    <property type="entry name" value="TPR-like_helical_dom_sf"/>
</dbReference>
<dbReference type="KEGG" id="bomb:GT348_05910"/>
<dbReference type="Pfam" id="PF01075">
    <property type="entry name" value="Glyco_transf_9"/>
    <property type="match status" value="1"/>
</dbReference>
<dbReference type="InterPro" id="IPR051199">
    <property type="entry name" value="LPS_LOS_Heptosyltrfase"/>
</dbReference>
<name>A0A6P1NJI7_9PROT</name>
<dbReference type="PROSITE" id="PS50005">
    <property type="entry name" value="TPR"/>
    <property type="match status" value="1"/>
</dbReference>
<dbReference type="SUPFAM" id="SSF53756">
    <property type="entry name" value="UDP-Glycosyltransferase/glycogen phosphorylase"/>
    <property type="match status" value="1"/>
</dbReference>
<evidence type="ECO:0000313" key="5">
    <source>
        <dbReference type="EMBL" id="QHI95842.1"/>
    </source>
</evidence>
<sequence length="708" mass="80652">MSGNSFNLSENSDVKIESSSVMKDIKKGNIIYKYLLDQANQARDNKDYATASFLFDEIISVDQDNYALLLQSGHMHKENRQFANAEARYLKCLDLKPSDPEIYIQLGHFYKTIGRYIEAKKYYEQATQRRENWDDARNELNNIVHTIEYKRELAKELQRNGSELSKTLSDEELEDLDLFVSNGLIDPAFFPKTRDDIYIDHRDAFVFVRNGLDRVTKWGRGQTVQGVDAIRGYIVSDKPYFSIEIYVDSELVFRGPLTVAPQRREKSNPHIKKYAYNAWIDFSKFKRGWHDIIIKAMGIKGEANEGVDWRRERIIVADPLPVRLHADCDGIIDNIDYGSSLSLVEQINKRSSIVHKASSKSFTGPINNIAVLRADQLGDMTASVPALKQLRQLCPDAHITGLISPASEVLARSLNVFDEIVILNFPDDPLRRQRVMDMDDQKSLIRDLERRNFDVAIDFSVAGNSYKLLHHMNAPITLGFGREGYKTLDLIVETHDPKAGNDIMRHSARTRSLVDALALWLDSGAKTVRRDDLTKTMLAPYGIEENEKFIVLHSGARVKFTRWPWFVDLATKIVNQLGLKVVFLSDDDNELDTLDRTLLEEKKIIYLPRKVPFDHFDAFLSFCSAFVGNDSGPKHLAGLRGTQVISIHSARTDWREWGQEQAGIIMSRKVPCAGCSLNYDPEECCHDAVCVKNISVDEVFSELSKLIS</sequence>
<dbReference type="PANTHER" id="PTHR30160">
    <property type="entry name" value="TETRAACYLDISACCHARIDE 4'-KINASE-RELATED"/>
    <property type="match status" value="1"/>
</dbReference>
<keyword evidence="6" id="KW-1185">Reference proteome</keyword>
<keyword evidence="2" id="KW-0808">Transferase</keyword>
<dbReference type="GO" id="GO:0008713">
    <property type="term" value="F:ADP-heptose-lipopolysaccharide heptosyltransferase activity"/>
    <property type="evidence" value="ECO:0007669"/>
    <property type="project" value="TreeGrafter"/>
</dbReference>
<keyword evidence="3" id="KW-0802">TPR repeat</keyword>
<organism evidence="5 6">
    <name type="scientific">Aristophania vespae</name>
    <dbReference type="NCBI Taxonomy" id="2697033"/>
    <lineage>
        <taxon>Bacteria</taxon>
        <taxon>Pseudomonadati</taxon>
        <taxon>Pseudomonadota</taxon>
        <taxon>Alphaproteobacteria</taxon>
        <taxon>Acetobacterales</taxon>
        <taxon>Acetobacteraceae</taxon>
        <taxon>Aristophania</taxon>
    </lineage>
</organism>
<gene>
    <name evidence="5" type="ORF">GT348_05910</name>
</gene>
<dbReference type="GO" id="GO:0009244">
    <property type="term" value="P:lipopolysaccharide core region biosynthetic process"/>
    <property type="evidence" value="ECO:0007669"/>
    <property type="project" value="TreeGrafter"/>
</dbReference>
<evidence type="ECO:0000256" key="2">
    <source>
        <dbReference type="ARBA" id="ARBA00022679"/>
    </source>
</evidence>
<dbReference type="InterPro" id="IPR002201">
    <property type="entry name" value="Glyco_trans_9"/>
</dbReference>
<dbReference type="InterPro" id="IPR019734">
    <property type="entry name" value="TPR_rpt"/>
</dbReference>
<dbReference type="Pfam" id="PF13181">
    <property type="entry name" value="TPR_8"/>
    <property type="match status" value="1"/>
</dbReference>